<evidence type="ECO:0000313" key="2">
    <source>
        <dbReference type="EMBL" id="KAG5442038.1"/>
    </source>
</evidence>
<organism evidence="2 3">
    <name type="scientific">Clonorchis sinensis</name>
    <name type="common">Chinese liver fluke</name>
    <dbReference type="NCBI Taxonomy" id="79923"/>
    <lineage>
        <taxon>Eukaryota</taxon>
        <taxon>Metazoa</taxon>
        <taxon>Spiralia</taxon>
        <taxon>Lophotrochozoa</taxon>
        <taxon>Platyhelminthes</taxon>
        <taxon>Trematoda</taxon>
        <taxon>Digenea</taxon>
        <taxon>Opisthorchiida</taxon>
        <taxon>Opisthorchiata</taxon>
        <taxon>Opisthorchiidae</taxon>
        <taxon>Clonorchis</taxon>
    </lineage>
</organism>
<evidence type="ECO:0000256" key="1">
    <source>
        <dbReference type="SAM" id="SignalP"/>
    </source>
</evidence>
<keyword evidence="1" id="KW-0732">Signal</keyword>
<feature type="chain" id="PRO_5035752456" evidence="1">
    <location>
        <begin position="19"/>
        <end position="101"/>
    </location>
</feature>
<accession>A0A8T1LZA3</accession>
<sequence>MVGCIIVAMTVLLGSVLSHDSEEYDTCMGKCRAVVGEDFDYLCPGKCTWIVRDLCLERNDRGSSVRKNCFTTGKERCTDQCEGAPLCLELCNLLYTREVKN</sequence>
<reference evidence="2 3" key="1">
    <citation type="journal article" date="2018" name="Biotechnol. Adv.">
        <title>Improved genomic resources and new bioinformatic workflow for the carcinogenic parasite Clonorchis sinensis: Biotechnological implications.</title>
        <authorList>
            <person name="Wang D."/>
            <person name="Korhonen P.K."/>
            <person name="Gasser R.B."/>
            <person name="Young N.D."/>
        </authorList>
    </citation>
    <scope>NUCLEOTIDE SEQUENCE [LARGE SCALE GENOMIC DNA]</scope>
    <source>
        <strain evidence="2">Cs-k2</strain>
    </source>
</reference>
<proteinExistence type="predicted"/>
<keyword evidence="3" id="KW-1185">Reference proteome</keyword>
<dbReference type="OrthoDB" id="10411709at2759"/>
<dbReference type="Proteomes" id="UP000286415">
    <property type="component" value="Unassembled WGS sequence"/>
</dbReference>
<protein>
    <submittedName>
        <fullName evidence="2">Uncharacterized protein</fullName>
    </submittedName>
</protein>
<dbReference type="EMBL" id="NIRI02000076">
    <property type="protein sequence ID" value="KAG5442038.1"/>
    <property type="molecule type" value="Genomic_DNA"/>
</dbReference>
<comment type="caution">
    <text evidence="2">The sequence shown here is derived from an EMBL/GenBank/DDBJ whole genome shotgun (WGS) entry which is preliminary data.</text>
</comment>
<dbReference type="AlphaFoldDB" id="A0A8T1LZA3"/>
<gene>
    <name evidence="2" type="ORF">CSKR_112028</name>
</gene>
<feature type="signal peptide" evidence="1">
    <location>
        <begin position="1"/>
        <end position="18"/>
    </location>
</feature>
<evidence type="ECO:0000313" key="3">
    <source>
        <dbReference type="Proteomes" id="UP000286415"/>
    </source>
</evidence>
<reference evidence="2 3" key="2">
    <citation type="journal article" date="2021" name="Genomics">
        <title>High-quality reference genome for Clonorchis sinensis.</title>
        <authorList>
            <person name="Young N.D."/>
            <person name="Stroehlein A.J."/>
            <person name="Kinkar L."/>
            <person name="Wang T."/>
            <person name="Sohn W.M."/>
            <person name="Chang B.C.H."/>
            <person name="Kaur P."/>
            <person name="Weisz D."/>
            <person name="Dudchenko O."/>
            <person name="Aiden E.L."/>
            <person name="Korhonen P.K."/>
            <person name="Gasser R.B."/>
        </authorList>
    </citation>
    <scope>NUCLEOTIDE SEQUENCE [LARGE SCALE GENOMIC DNA]</scope>
    <source>
        <strain evidence="2">Cs-k2</strain>
    </source>
</reference>
<name>A0A8T1LZA3_CLOSI</name>